<dbReference type="Pfam" id="PF17930">
    <property type="entry name" value="LpxI_N"/>
    <property type="match status" value="1"/>
</dbReference>
<dbReference type="PANTHER" id="PTHR39962">
    <property type="entry name" value="BLL4848 PROTEIN"/>
    <property type="match status" value="1"/>
</dbReference>
<dbReference type="InterPro" id="IPR010415">
    <property type="entry name" value="LpxI_C"/>
</dbReference>
<evidence type="ECO:0000313" key="4">
    <source>
        <dbReference type="Proteomes" id="UP000619295"/>
    </source>
</evidence>
<dbReference type="RefSeq" id="WP_112762139.1">
    <property type="nucleotide sequence ID" value="NZ_JACXWY010000023.1"/>
</dbReference>
<gene>
    <name evidence="3" type="primary">lpxI</name>
    <name evidence="3" type="ORF">IED13_24235</name>
</gene>
<dbReference type="PANTHER" id="PTHR39962:SF1">
    <property type="entry name" value="LPXI FAMILY PROTEIN"/>
    <property type="match status" value="1"/>
</dbReference>
<feature type="domain" description="LpxI N-terminal" evidence="2">
    <location>
        <begin position="11"/>
        <end position="140"/>
    </location>
</feature>
<dbReference type="InterPro" id="IPR053174">
    <property type="entry name" value="LpxI"/>
</dbReference>
<dbReference type="Gene3D" id="3.40.50.20">
    <property type="match status" value="1"/>
</dbReference>
<accession>A0A927I3B7</accession>
<dbReference type="GO" id="GO:0016787">
    <property type="term" value="F:hydrolase activity"/>
    <property type="evidence" value="ECO:0007669"/>
    <property type="project" value="UniProtKB-KW"/>
</dbReference>
<evidence type="ECO:0000259" key="2">
    <source>
        <dbReference type="Pfam" id="PF17930"/>
    </source>
</evidence>
<organism evidence="3 4">
    <name type="scientific">Bosea spartocytisi</name>
    <dbReference type="NCBI Taxonomy" id="2773451"/>
    <lineage>
        <taxon>Bacteria</taxon>
        <taxon>Pseudomonadati</taxon>
        <taxon>Pseudomonadota</taxon>
        <taxon>Alphaproteobacteria</taxon>
        <taxon>Hyphomicrobiales</taxon>
        <taxon>Boseaceae</taxon>
        <taxon>Bosea</taxon>
    </lineage>
</organism>
<keyword evidence="3" id="KW-0378">Hydrolase</keyword>
<comment type="caution">
    <text evidence="3">The sequence shown here is derived from an EMBL/GenBank/DDBJ whole genome shotgun (WGS) entry which is preliminary data.</text>
</comment>
<dbReference type="Proteomes" id="UP000619295">
    <property type="component" value="Unassembled WGS sequence"/>
</dbReference>
<dbReference type="EC" id="3.6.1.54" evidence="3"/>
<name>A0A927I3B7_9HYPH</name>
<feature type="domain" description="LpxI C-terminal" evidence="1">
    <location>
        <begin position="143"/>
        <end position="279"/>
    </location>
</feature>
<reference evidence="3" key="1">
    <citation type="submission" date="2020-09" db="EMBL/GenBank/DDBJ databases">
        <title>Bosea spartocytisi sp. nov. a root nodule endophyte of Spartocytisus supranubius in the high mountain ecosystem fo the Teide National Park (Canary Islands, Spain).</title>
        <authorList>
            <person name="Pulido-Suarez L."/>
            <person name="Peix A."/>
            <person name="Igual J.M."/>
            <person name="Socas-Perez N."/>
            <person name="Velazquez E."/>
            <person name="Flores-Felix J.D."/>
            <person name="Leon-Barrios M."/>
        </authorList>
    </citation>
    <scope>NUCLEOTIDE SEQUENCE</scope>
    <source>
        <strain evidence="3">SSUT16</strain>
    </source>
</reference>
<evidence type="ECO:0000259" key="1">
    <source>
        <dbReference type="Pfam" id="PF06230"/>
    </source>
</evidence>
<proteinExistence type="predicted"/>
<sequence length="283" mass="29666">MSAAGTARGPLVLIAGAGEYPLRLARILSDQGEAPFIAALEGAADPAAFGDADVRSYRLGQLGSLLGELRRRGVSDIVMLGSLPRPSFGSLRPEASTLQYLPYFARAFRGGDDHLLRGVVRFFEEQGFRVHGPAEIAPELTAPRGPLGRKPATAKQQALLEHGFSLLAALSPFDIGQAAILADHRIIAVEAAEGTDAMIKRVADLVARGRLKIGKGDGVLVKAPKKGQDLRVDMPAIGPDTLRNIAEAGLSGIGLRAGEVLVGDRAALGRQADQLGLFIEGSA</sequence>
<dbReference type="InterPro" id="IPR041255">
    <property type="entry name" value="LpxI_N"/>
</dbReference>
<dbReference type="AlphaFoldDB" id="A0A927I3B7"/>
<dbReference type="Pfam" id="PF06230">
    <property type="entry name" value="LpxI_C"/>
    <property type="match status" value="1"/>
</dbReference>
<protein>
    <submittedName>
        <fullName evidence="3">UDP-2,3-diacylglucosamine diphosphatase LpxI</fullName>
        <ecNumber evidence="3">3.6.1.54</ecNumber>
    </submittedName>
</protein>
<dbReference type="InterPro" id="IPR043167">
    <property type="entry name" value="LpxI_C_sf"/>
</dbReference>
<keyword evidence="4" id="KW-1185">Reference proteome</keyword>
<evidence type="ECO:0000313" key="3">
    <source>
        <dbReference type="EMBL" id="MBD3848818.1"/>
    </source>
</evidence>
<dbReference type="EMBL" id="JACXWY010000023">
    <property type="protein sequence ID" value="MBD3848818.1"/>
    <property type="molecule type" value="Genomic_DNA"/>
</dbReference>
<dbReference type="Gene3D" id="3.40.140.80">
    <property type="match status" value="1"/>
</dbReference>